<dbReference type="AlphaFoldDB" id="A0A9X1X9H1"/>
<dbReference type="InterPro" id="IPR017850">
    <property type="entry name" value="Alkaline_phosphatase_core_sf"/>
</dbReference>
<protein>
    <submittedName>
        <fullName evidence="12">Alkaline phosphatase</fullName>
    </submittedName>
</protein>
<feature type="region of interest" description="Disordered" evidence="10">
    <location>
        <begin position="340"/>
        <end position="364"/>
    </location>
</feature>
<evidence type="ECO:0000256" key="6">
    <source>
        <dbReference type="ARBA" id="ARBA00022842"/>
    </source>
</evidence>
<dbReference type="GO" id="GO:0046872">
    <property type="term" value="F:metal ion binding"/>
    <property type="evidence" value="ECO:0007669"/>
    <property type="project" value="UniProtKB-KW"/>
</dbReference>
<evidence type="ECO:0000256" key="11">
    <source>
        <dbReference type="SAM" id="SignalP"/>
    </source>
</evidence>
<keyword evidence="11" id="KW-0732">Signal</keyword>
<proteinExistence type="inferred from homology"/>
<feature type="chain" id="PRO_5040729537" evidence="11">
    <location>
        <begin position="28"/>
        <end position="416"/>
    </location>
</feature>
<feature type="binding site" evidence="8">
    <location>
        <position position="141"/>
    </location>
    <ligand>
        <name>Mg(2+)</name>
        <dbReference type="ChEBI" id="CHEBI:18420"/>
    </ligand>
</feature>
<feature type="binding site" evidence="8">
    <location>
        <position position="290"/>
    </location>
    <ligand>
        <name>Zn(2+)</name>
        <dbReference type="ChEBI" id="CHEBI:29105"/>
        <label>2</label>
    </ligand>
</feature>
<keyword evidence="2" id="KW-0597">Phosphoprotein</keyword>
<accession>A0A9X1X9H1</accession>
<evidence type="ECO:0000256" key="9">
    <source>
        <dbReference type="RuleBase" id="RU003946"/>
    </source>
</evidence>
<organism evidence="12 13">
    <name type="scientific">Fictibacillus marinisediminis</name>
    <dbReference type="NCBI Taxonomy" id="2878389"/>
    <lineage>
        <taxon>Bacteria</taxon>
        <taxon>Bacillati</taxon>
        <taxon>Bacillota</taxon>
        <taxon>Bacilli</taxon>
        <taxon>Bacillales</taxon>
        <taxon>Fictibacillaceae</taxon>
        <taxon>Fictibacillus</taxon>
    </lineage>
</organism>
<feature type="binding site" evidence="8">
    <location>
        <position position="285"/>
    </location>
    <ligand>
        <name>Mg(2+)</name>
        <dbReference type="ChEBI" id="CHEBI:18420"/>
    </ligand>
</feature>
<reference evidence="12" key="1">
    <citation type="submission" date="2021-09" db="EMBL/GenBank/DDBJ databases">
        <title>Genome analysis of Fictibacillus sp. KIGAM418 isolated from marine sediment.</title>
        <authorList>
            <person name="Seo M.-J."/>
            <person name="Cho E.-S."/>
            <person name="Hwang C.Y."/>
        </authorList>
    </citation>
    <scope>NUCLEOTIDE SEQUENCE</scope>
    <source>
        <strain evidence="12">KIGAM418</strain>
    </source>
</reference>
<comment type="caution">
    <text evidence="12">The sequence shown here is derived from an EMBL/GenBank/DDBJ whole genome shotgun (WGS) entry which is preliminary data.</text>
</comment>
<name>A0A9X1X9H1_9BACL</name>
<dbReference type="SUPFAM" id="SSF53649">
    <property type="entry name" value="Alkaline phosphatase-like"/>
    <property type="match status" value="1"/>
</dbReference>
<feature type="binding site" evidence="8">
    <location>
        <position position="47"/>
    </location>
    <ligand>
        <name>Mg(2+)</name>
        <dbReference type="ChEBI" id="CHEBI:18420"/>
    </ligand>
</feature>
<evidence type="ECO:0000256" key="3">
    <source>
        <dbReference type="ARBA" id="ARBA00022723"/>
    </source>
</evidence>
<dbReference type="Pfam" id="PF00245">
    <property type="entry name" value="Alk_phosphatase"/>
    <property type="match status" value="2"/>
</dbReference>
<feature type="compositionally biased region" description="Basic and acidic residues" evidence="10">
    <location>
        <begin position="343"/>
        <end position="364"/>
    </location>
</feature>
<evidence type="ECO:0000256" key="2">
    <source>
        <dbReference type="ARBA" id="ARBA00022553"/>
    </source>
</evidence>
<dbReference type="PRINTS" id="PR00113">
    <property type="entry name" value="ALKPHPHTASE"/>
</dbReference>
<feature type="binding site" evidence="8">
    <location>
        <position position="333"/>
    </location>
    <ligand>
        <name>Zn(2+)</name>
        <dbReference type="ChEBI" id="CHEBI:29105"/>
        <label>2</label>
    </ligand>
</feature>
<keyword evidence="6 8" id="KW-0460">Magnesium</keyword>
<feature type="compositionally biased region" description="Basic and acidic residues" evidence="10">
    <location>
        <begin position="184"/>
        <end position="201"/>
    </location>
</feature>
<evidence type="ECO:0000256" key="1">
    <source>
        <dbReference type="ARBA" id="ARBA00005984"/>
    </source>
</evidence>
<keyword evidence="5 8" id="KW-0862">Zinc</keyword>
<dbReference type="PANTHER" id="PTHR11596:SF5">
    <property type="entry name" value="ALKALINE PHOSPHATASE"/>
    <property type="match status" value="1"/>
</dbReference>
<keyword evidence="3 8" id="KW-0479">Metal-binding</keyword>
<dbReference type="PANTHER" id="PTHR11596">
    <property type="entry name" value="ALKALINE PHOSPHATASE"/>
    <property type="match status" value="1"/>
</dbReference>
<keyword evidence="13" id="KW-1185">Reference proteome</keyword>
<dbReference type="SMART" id="SM00098">
    <property type="entry name" value="alkPPc"/>
    <property type="match status" value="1"/>
</dbReference>
<evidence type="ECO:0000256" key="5">
    <source>
        <dbReference type="ARBA" id="ARBA00022833"/>
    </source>
</evidence>
<feature type="binding site" evidence="8">
    <location>
        <position position="332"/>
    </location>
    <ligand>
        <name>Zn(2+)</name>
        <dbReference type="ChEBI" id="CHEBI:29105"/>
        <label>2</label>
    </ligand>
</feature>
<feature type="binding site" evidence="8">
    <location>
        <position position="294"/>
    </location>
    <ligand>
        <name>Zn(2+)</name>
        <dbReference type="ChEBI" id="CHEBI:29105"/>
        <label>2</label>
    </ligand>
</feature>
<feature type="binding site" evidence="8">
    <location>
        <position position="47"/>
    </location>
    <ligand>
        <name>Zn(2+)</name>
        <dbReference type="ChEBI" id="CHEBI:29105"/>
        <label>2</label>
    </ligand>
</feature>
<dbReference type="CDD" id="cd16012">
    <property type="entry name" value="ALP"/>
    <property type="match status" value="1"/>
</dbReference>
<feature type="binding site" evidence="8">
    <location>
        <position position="143"/>
    </location>
    <ligand>
        <name>Mg(2+)</name>
        <dbReference type="ChEBI" id="CHEBI:18420"/>
    </ligand>
</feature>
<feature type="active site" description="Phosphoserine intermediate" evidence="7">
    <location>
        <position position="90"/>
    </location>
</feature>
<dbReference type="GO" id="GO:0004035">
    <property type="term" value="F:alkaline phosphatase activity"/>
    <property type="evidence" value="ECO:0007669"/>
    <property type="project" value="TreeGrafter"/>
</dbReference>
<dbReference type="PROSITE" id="PS00123">
    <property type="entry name" value="ALKALINE_PHOSPHATASE"/>
    <property type="match status" value="1"/>
</dbReference>
<keyword evidence="4" id="KW-0378">Hydrolase</keyword>
<evidence type="ECO:0000256" key="4">
    <source>
        <dbReference type="ARBA" id="ARBA00022801"/>
    </source>
</evidence>
<evidence type="ECO:0000256" key="7">
    <source>
        <dbReference type="PIRSR" id="PIRSR601952-1"/>
    </source>
</evidence>
<feature type="region of interest" description="Disordered" evidence="10">
    <location>
        <begin position="184"/>
        <end position="208"/>
    </location>
</feature>
<dbReference type="InterPro" id="IPR001952">
    <property type="entry name" value="Alkaline_phosphatase"/>
</dbReference>
<evidence type="ECO:0000313" key="12">
    <source>
        <dbReference type="EMBL" id="MCK6256368.1"/>
    </source>
</evidence>
<feature type="binding site" evidence="8">
    <location>
        <position position="378"/>
    </location>
    <ligand>
        <name>Zn(2+)</name>
        <dbReference type="ChEBI" id="CHEBI:29105"/>
        <label>2</label>
    </ligand>
</feature>
<dbReference type="Proteomes" id="UP001139011">
    <property type="component" value="Unassembled WGS sequence"/>
</dbReference>
<feature type="signal peptide" evidence="11">
    <location>
        <begin position="1"/>
        <end position="27"/>
    </location>
</feature>
<evidence type="ECO:0000256" key="10">
    <source>
        <dbReference type="SAM" id="MobiDB-lite"/>
    </source>
</evidence>
<evidence type="ECO:0000256" key="8">
    <source>
        <dbReference type="PIRSR" id="PIRSR601952-2"/>
    </source>
</evidence>
<dbReference type="Gene3D" id="3.40.720.10">
    <property type="entry name" value="Alkaline Phosphatase, subunit A"/>
    <property type="match status" value="1"/>
</dbReference>
<sequence>MKKKTIAAATLSLALITSFGVNQIADAKEEKSASPKKAKNVIMFVGDGMGASHREAIRLAAQGLNGELAMNKMPYTGNVHTHSTSVVTDSAAAGTAMATGVKSYNGAIGVDENKKPVKSVLEMASEAGKSTGLVTTSQITDATPASLGAHVADRKKQSDIAKQYLENSKVDVLLGGGEDYWYPKGEEGKYQDHPAKDKKEASQGTQGNLVKKAQKLGYNYVTNKDELQKAKNGKLLGLFANEEMFEQNPEGEGDLYDPVVPLPDMTQKAIDTLSQNKKGFFLMVEEEGTDEMSHENNGKLMMKAGKQLDKSVQVAKDYAKKHPDTLVLVAADHECGGLSIEEVNPKDESGDDVSKEDGPYTPAHSKEKFALDWTTNEHGGQSVPLTAQGPGAEKLEGTYENTNIFKAMRDAMGLKK</sequence>
<evidence type="ECO:0000313" key="13">
    <source>
        <dbReference type="Proteomes" id="UP001139011"/>
    </source>
</evidence>
<comment type="cofactor">
    <cofactor evidence="8">
        <name>Zn(2+)</name>
        <dbReference type="ChEBI" id="CHEBI:29105"/>
    </cofactor>
    <text evidence="8">Binds 2 Zn(2+) ions.</text>
</comment>
<comment type="similarity">
    <text evidence="1 9">Belongs to the alkaline phosphatase family.</text>
</comment>
<dbReference type="EMBL" id="JAIWJX010000002">
    <property type="protein sequence ID" value="MCK6256368.1"/>
    <property type="molecule type" value="Genomic_DNA"/>
</dbReference>
<comment type="cofactor">
    <cofactor evidence="8">
        <name>Mg(2+)</name>
        <dbReference type="ChEBI" id="CHEBI:18420"/>
    </cofactor>
    <text evidence="8">Binds 1 Mg(2+) ion.</text>
</comment>
<dbReference type="InterPro" id="IPR018299">
    <property type="entry name" value="Alkaline_phosphatase_AS"/>
</dbReference>
<gene>
    <name evidence="12" type="ORF">LCY76_07140</name>
</gene>